<dbReference type="SUPFAM" id="SSF53955">
    <property type="entry name" value="Lysozyme-like"/>
    <property type="match status" value="1"/>
</dbReference>
<keyword evidence="1" id="KW-0812">Transmembrane</keyword>
<feature type="domain" description="Transglycosylase SLT" evidence="2">
    <location>
        <begin position="50"/>
        <end position="168"/>
    </location>
</feature>
<evidence type="ECO:0000259" key="2">
    <source>
        <dbReference type="Pfam" id="PF01464"/>
    </source>
</evidence>
<dbReference type="EMBL" id="FNOJ01000002">
    <property type="protein sequence ID" value="SDW10207.1"/>
    <property type="molecule type" value="Genomic_DNA"/>
</dbReference>
<evidence type="ECO:0000256" key="1">
    <source>
        <dbReference type="SAM" id="Phobius"/>
    </source>
</evidence>
<accession>A0A1H2QSQ6</accession>
<keyword evidence="1" id="KW-1133">Transmembrane helix</keyword>
<dbReference type="AlphaFoldDB" id="A0A1H2QSQ6"/>
<dbReference type="CDD" id="cd16896">
    <property type="entry name" value="LT_Slt70-like"/>
    <property type="match status" value="1"/>
</dbReference>
<dbReference type="Proteomes" id="UP000182589">
    <property type="component" value="Unassembled WGS sequence"/>
</dbReference>
<dbReference type="PANTHER" id="PTHR37423">
    <property type="entry name" value="SOLUBLE LYTIC MUREIN TRANSGLYCOSYLASE-RELATED"/>
    <property type="match status" value="1"/>
</dbReference>
<keyword evidence="5" id="KW-1185">Reference proteome</keyword>
<keyword evidence="1" id="KW-0472">Membrane</keyword>
<dbReference type="PANTHER" id="PTHR37423:SF5">
    <property type="entry name" value="SOLUBLE LYTIC MUREIN TRANSGLYCOSYLASE"/>
    <property type="match status" value="1"/>
</dbReference>
<name>A0A1H2QSQ6_9BACL</name>
<protein>
    <submittedName>
        <fullName evidence="3 4">Transglycosylase</fullName>
    </submittedName>
</protein>
<reference evidence="4" key="1">
    <citation type="submission" date="2016-10" db="EMBL/GenBank/DDBJ databases">
        <authorList>
            <person name="de Groot N.N."/>
        </authorList>
    </citation>
    <scope>NUCLEOTIDE SEQUENCE [LARGE SCALE GENOMIC DNA]</scope>
    <source>
        <strain evidence="4">DSM 12489</strain>
    </source>
</reference>
<feature type="transmembrane region" description="Helical" evidence="1">
    <location>
        <begin position="20"/>
        <end position="39"/>
    </location>
</feature>
<dbReference type="EMBL" id="BSRA01000004">
    <property type="protein sequence ID" value="GLV13311.1"/>
    <property type="molecule type" value="Genomic_DNA"/>
</dbReference>
<reference evidence="3" key="3">
    <citation type="submission" date="2023-02" db="EMBL/GenBank/DDBJ databases">
        <title>Proposal of a novel subspecies: Alicyclobacillus hesperidum subspecies aegle.</title>
        <authorList>
            <person name="Goto K."/>
            <person name="Fujii T."/>
            <person name="Yasui K."/>
            <person name="Mochida K."/>
            <person name="Kato-Tanaka Y."/>
            <person name="Morohoshi S."/>
            <person name="An S.Y."/>
            <person name="Kasai H."/>
            <person name="Yokota A."/>
        </authorList>
    </citation>
    <scope>NUCLEOTIDE SEQUENCE</scope>
    <source>
        <strain evidence="3">DSM 12766</strain>
    </source>
</reference>
<dbReference type="Gene3D" id="1.10.530.10">
    <property type="match status" value="1"/>
</dbReference>
<dbReference type="RefSeq" id="WP_040289665.1">
    <property type="nucleotide sequence ID" value="NZ_BSRA01000004.1"/>
</dbReference>
<reference evidence="5" key="2">
    <citation type="submission" date="2016-10" db="EMBL/GenBank/DDBJ databases">
        <authorList>
            <person name="Varghese N."/>
        </authorList>
    </citation>
    <scope>NUCLEOTIDE SEQUENCE [LARGE SCALE GENOMIC DNA]</scope>
    <source>
        <strain evidence="5">DSM 12489</strain>
    </source>
</reference>
<dbReference type="Pfam" id="PF01464">
    <property type="entry name" value="SLT"/>
    <property type="match status" value="1"/>
</dbReference>
<dbReference type="InterPro" id="IPR008258">
    <property type="entry name" value="Transglycosylase_SLT_dom_1"/>
</dbReference>
<proteinExistence type="predicted"/>
<evidence type="ECO:0000313" key="4">
    <source>
        <dbReference type="EMBL" id="SDW10207.1"/>
    </source>
</evidence>
<organism evidence="4 5">
    <name type="scientific">Alicyclobacillus hesperidum</name>
    <dbReference type="NCBI Taxonomy" id="89784"/>
    <lineage>
        <taxon>Bacteria</taxon>
        <taxon>Bacillati</taxon>
        <taxon>Bacillota</taxon>
        <taxon>Bacilli</taxon>
        <taxon>Bacillales</taxon>
        <taxon>Alicyclobacillaceae</taxon>
        <taxon>Alicyclobacillus</taxon>
    </lineage>
</organism>
<dbReference type="InterPro" id="IPR023346">
    <property type="entry name" value="Lysozyme-like_dom_sf"/>
</dbReference>
<sequence length="222" mass="25007">MERDSQGRRPRFIVLNRRSMIAAILLIAVLIVISTNAFWRMMYPIHYQKNIQQAAASANVDPLLIASVIRVESKFHTQDVSHAGAVGLMQLMPQTAEWIAEMIRNQKTGSGAAVNRLPKDAKKLASPEYNILIGSWYVKSLIQQFQGNEVAAIAAYNAGPRRVSTWLKGGVWNGKLDDIDEIPVGETRHFVDRVFYNYELYRKIYGRDPAWKPVSTANSTTS</sequence>
<evidence type="ECO:0000313" key="3">
    <source>
        <dbReference type="EMBL" id="GLV13311.1"/>
    </source>
</evidence>
<dbReference type="Proteomes" id="UP001157137">
    <property type="component" value="Unassembled WGS sequence"/>
</dbReference>
<evidence type="ECO:0000313" key="5">
    <source>
        <dbReference type="Proteomes" id="UP000182589"/>
    </source>
</evidence>
<gene>
    <name evidence="3" type="ORF">Heshes_09950</name>
    <name evidence="4" type="ORF">SAMN04489725_10235</name>
</gene>
<dbReference type="STRING" id="89784.SAMN04489725_10235"/>